<reference evidence="2" key="1">
    <citation type="submission" date="2012-01" db="EMBL/GenBank/DDBJ databases">
        <authorList>
            <person name="Walter R."/>
            <person name="Schartl M."/>
            <person name="Warren W."/>
        </authorList>
    </citation>
    <scope>NUCLEOTIDE SEQUENCE [LARGE SCALE GENOMIC DNA]</scope>
    <source>
        <strain evidence="2">JP 163 A</strain>
    </source>
</reference>
<dbReference type="Ensembl" id="ENSXMAT00000026285.1">
    <property type="protein sequence ID" value="ENSXMAP00000022036.1"/>
    <property type="gene ID" value="ENSXMAG00000021270.1"/>
</dbReference>
<dbReference type="Proteomes" id="UP000002852">
    <property type="component" value="Unassembled WGS sequence"/>
</dbReference>
<reference evidence="1" key="4">
    <citation type="submission" date="2025-09" db="UniProtKB">
        <authorList>
            <consortium name="Ensembl"/>
        </authorList>
    </citation>
    <scope>IDENTIFICATION</scope>
    <source>
        <strain evidence="1">JP 163 A</strain>
    </source>
</reference>
<sequence>MTSNKPTVQCLRQLCKTSEIGFLIKECCDLWRQTKAFDLIHHLIQQSLIHQGLLMFLTRIFVLIIRCEACLGLGKKY</sequence>
<protein>
    <submittedName>
        <fullName evidence="1">Uncharacterized protein</fullName>
    </submittedName>
</protein>
<dbReference type="InParanoid" id="A0A3B5PWI5"/>
<proteinExistence type="predicted"/>
<keyword evidence="2" id="KW-1185">Reference proteome</keyword>
<evidence type="ECO:0000313" key="1">
    <source>
        <dbReference type="Ensembl" id="ENSXMAP00000022036.1"/>
    </source>
</evidence>
<evidence type="ECO:0000313" key="2">
    <source>
        <dbReference type="Proteomes" id="UP000002852"/>
    </source>
</evidence>
<organism evidence="1 2">
    <name type="scientific">Xiphophorus maculatus</name>
    <name type="common">Southern platyfish</name>
    <name type="synonym">Platypoecilus maculatus</name>
    <dbReference type="NCBI Taxonomy" id="8083"/>
    <lineage>
        <taxon>Eukaryota</taxon>
        <taxon>Metazoa</taxon>
        <taxon>Chordata</taxon>
        <taxon>Craniata</taxon>
        <taxon>Vertebrata</taxon>
        <taxon>Euteleostomi</taxon>
        <taxon>Actinopterygii</taxon>
        <taxon>Neopterygii</taxon>
        <taxon>Teleostei</taxon>
        <taxon>Neoteleostei</taxon>
        <taxon>Acanthomorphata</taxon>
        <taxon>Ovalentaria</taxon>
        <taxon>Atherinomorphae</taxon>
        <taxon>Cyprinodontiformes</taxon>
        <taxon>Poeciliidae</taxon>
        <taxon>Poeciliinae</taxon>
        <taxon>Xiphophorus</taxon>
    </lineage>
</organism>
<dbReference type="AlphaFoldDB" id="A0A3B5PWI5"/>
<name>A0A3B5PWI5_XIPMA</name>
<accession>A0A3B5PWI5</accession>
<reference evidence="1" key="3">
    <citation type="submission" date="2025-08" db="UniProtKB">
        <authorList>
            <consortium name="Ensembl"/>
        </authorList>
    </citation>
    <scope>IDENTIFICATION</scope>
    <source>
        <strain evidence="1">JP 163 A</strain>
    </source>
</reference>
<reference evidence="2" key="2">
    <citation type="journal article" date="2013" name="Nat. Genet.">
        <title>The genome of the platyfish, Xiphophorus maculatus, provides insights into evolutionary adaptation and several complex traits.</title>
        <authorList>
            <person name="Schartl M."/>
            <person name="Walter R.B."/>
            <person name="Shen Y."/>
            <person name="Garcia T."/>
            <person name="Catchen J."/>
            <person name="Amores A."/>
            <person name="Braasch I."/>
            <person name="Chalopin D."/>
            <person name="Volff J.N."/>
            <person name="Lesch K.P."/>
            <person name="Bisazza A."/>
            <person name="Minx P."/>
            <person name="Hillier L."/>
            <person name="Wilson R.K."/>
            <person name="Fuerstenberg S."/>
            <person name="Boore J."/>
            <person name="Searle S."/>
            <person name="Postlethwait J.H."/>
            <person name="Warren W.C."/>
        </authorList>
    </citation>
    <scope>NUCLEOTIDE SEQUENCE [LARGE SCALE GENOMIC DNA]</scope>
    <source>
        <strain evidence="2">JP 163 A</strain>
    </source>
</reference>